<dbReference type="Proteomes" id="UP001162972">
    <property type="component" value="Chromosome 2"/>
</dbReference>
<dbReference type="AlphaFoldDB" id="A0AAD6JFE1"/>
<keyword evidence="3" id="KW-1185">Reference proteome</keyword>
<proteinExistence type="predicted"/>
<protein>
    <submittedName>
        <fullName evidence="2">Uncharacterized protein</fullName>
    </submittedName>
</protein>
<accession>A0AAD6JFE1</accession>
<organism evidence="2 3">
    <name type="scientific">Salix udensis</name>
    <dbReference type="NCBI Taxonomy" id="889485"/>
    <lineage>
        <taxon>Eukaryota</taxon>
        <taxon>Viridiplantae</taxon>
        <taxon>Streptophyta</taxon>
        <taxon>Embryophyta</taxon>
        <taxon>Tracheophyta</taxon>
        <taxon>Spermatophyta</taxon>
        <taxon>Magnoliopsida</taxon>
        <taxon>eudicotyledons</taxon>
        <taxon>Gunneridae</taxon>
        <taxon>Pentapetalae</taxon>
        <taxon>rosids</taxon>
        <taxon>fabids</taxon>
        <taxon>Malpighiales</taxon>
        <taxon>Salicaceae</taxon>
        <taxon>Saliceae</taxon>
        <taxon>Salix</taxon>
    </lineage>
</organism>
<evidence type="ECO:0000313" key="2">
    <source>
        <dbReference type="EMBL" id="KAJ6404146.1"/>
    </source>
</evidence>
<feature type="region of interest" description="Disordered" evidence="1">
    <location>
        <begin position="84"/>
        <end position="110"/>
    </location>
</feature>
<reference evidence="2 3" key="1">
    <citation type="journal article" date="2023" name="Int. J. Mol. Sci.">
        <title>De Novo Assembly and Annotation of 11 Diverse Shrub Willow (Salix) Genomes Reveals Novel Gene Organization in Sex-Linked Regions.</title>
        <authorList>
            <person name="Hyden B."/>
            <person name="Feng K."/>
            <person name="Yates T.B."/>
            <person name="Jawdy S."/>
            <person name="Cereghino C."/>
            <person name="Smart L.B."/>
            <person name="Muchero W."/>
        </authorList>
    </citation>
    <scope>NUCLEOTIDE SEQUENCE [LARGE SCALE GENOMIC DNA]</scope>
    <source>
        <tissue evidence="2">Shoot tip</tissue>
    </source>
</reference>
<comment type="caution">
    <text evidence="2">The sequence shown here is derived from an EMBL/GenBank/DDBJ whole genome shotgun (WGS) entry which is preliminary data.</text>
</comment>
<gene>
    <name evidence="2" type="ORF">OIU84_012353</name>
</gene>
<evidence type="ECO:0000256" key="1">
    <source>
        <dbReference type="SAM" id="MobiDB-lite"/>
    </source>
</evidence>
<feature type="region of interest" description="Disordered" evidence="1">
    <location>
        <begin position="34"/>
        <end position="59"/>
    </location>
</feature>
<sequence length="192" mass="21079">MELKKLPSLQQVGVSGADENGVICFQVKIQPTLEDSHRSAKSRRTIDENQRSSNDGLDLKAGKTNISLFEVRYFPQKCEHGWNPSSPSHEAFGKGVKMGQNPEAEEHSSKEPAPLWKWAVHRSCNSYCNCNQYKSANSSSPSSGVADLYVKVNEMSNPAITFSNPCKTAAGWALVPPITFSNPAHFATSHQV</sequence>
<name>A0AAD6JFE1_9ROSI</name>
<feature type="compositionally biased region" description="Basic and acidic residues" evidence="1">
    <location>
        <begin position="34"/>
        <end position="50"/>
    </location>
</feature>
<evidence type="ECO:0000313" key="3">
    <source>
        <dbReference type="Proteomes" id="UP001162972"/>
    </source>
</evidence>
<dbReference type="EMBL" id="JAPFFJ010000017">
    <property type="protein sequence ID" value="KAJ6404146.1"/>
    <property type="molecule type" value="Genomic_DNA"/>
</dbReference>